<evidence type="ECO:0000313" key="2">
    <source>
        <dbReference type="EMBL" id="MCY9691645.1"/>
    </source>
</evidence>
<reference evidence="2 3" key="1">
    <citation type="submission" date="2022-05" db="EMBL/GenBank/DDBJ databases">
        <title>Genome Sequencing of Bee-Associated Microbes.</title>
        <authorList>
            <person name="Dunlap C."/>
        </authorList>
    </citation>
    <scope>NUCLEOTIDE SEQUENCE [LARGE SCALE GENOMIC DNA]</scope>
    <source>
        <strain evidence="2 3">NRRL B-14421</strain>
    </source>
</reference>
<proteinExistence type="predicted"/>
<accession>A0ABT4G653</accession>
<sequence>MIKRKDVLPIDELVLMDIDTRKLEIVGKLCERMIQAAKL</sequence>
<gene>
    <name evidence="2" type="ORF">M5X19_01710</name>
</gene>
<evidence type="ECO:0000313" key="3">
    <source>
        <dbReference type="Proteomes" id="UP001527099"/>
    </source>
</evidence>
<keyword evidence="1" id="KW-0520">NAD</keyword>
<dbReference type="Gene3D" id="3.90.1820.10">
    <property type="entry name" value="AglA-like glucosidase"/>
    <property type="match status" value="1"/>
</dbReference>
<dbReference type="EMBL" id="JAMDMX010000002">
    <property type="protein sequence ID" value="MCY9691645.1"/>
    <property type="molecule type" value="Genomic_DNA"/>
</dbReference>
<name>A0ABT4G653_9BACL</name>
<protein>
    <submittedName>
        <fullName evidence="2">Uncharacterized protein</fullName>
    </submittedName>
</protein>
<dbReference type="InterPro" id="IPR001088">
    <property type="entry name" value="Glyco_hydro_4"/>
</dbReference>
<organism evidence="2 3">
    <name type="scientific">Paenibacillus alginolyticus</name>
    <dbReference type="NCBI Taxonomy" id="59839"/>
    <lineage>
        <taxon>Bacteria</taxon>
        <taxon>Bacillati</taxon>
        <taxon>Bacillota</taxon>
        <taxon>Bacilli</taxon>
        <taxon>Bacillales</taxon>
        <taxon>Paenibacillaceae</taxon>
        <taxon>Paenibacillus</taxon>
    </lineage>
</organism>
<evidence type="ECO:0000256" key="1">
    <source>
        <dbReference type="ARBA" id="ARBA00023027"/>
    </source>
</evidence>
<dbReference type="InterPro" id="IPR053715">
    <property type="entry name" value="GH4_Enzyme_sf"/>
</dbReference>
<dbReference type="Proteomes" id="UP001527099">
    <property type="component" value="Unassembled WGS sequence"/>
</dbReference>
<dbReference type="Pfam" id="PF02056">
    <property type="entry name" value="Glyco_hydro_4"/>
    <property type="match status" value="1"/>
</dbReference>
<keyword evidence="3" id="KW-1185">Reference proteome</keyword>
<comment type="caution">
    <text evidence="2">The sequence shown here is derived from an EMBL/GenBank/DDBJ whole genome shotgun (WGS) entry which is preliminary data.</text>
</comment>